<dbReference type="STRING" id="796620.VIBC2010_17909"/>
<evidence type="ECO:0000313" key="2">
    <source>
        <dbReference type="Proteomes" id="UP000002943"/>
    </source>
</evidence>
<evidence type="ECO:0000313" key="1">
    <source>
        <dbReference type="EMBL" id="EFP97295.1"/>
    </source>
</evidence>
<dbReference type="AlphaFoldDB" id="E3BHK6"/>
<keyword evidence="2" id="KW-1185">Reference proteome</keyword>
<accession>E3BHK6</accession>
<dbReference type="RefSeq" id="WP_009600476.1">
    <property type="nucleotide sequence ID" value="NZ_AEIU01000059.1"/>
</dbReference>
<name>E3BHK6_9VIBR</name>
<sequence>MNANILDCKVFPFDPSCRGNVSIADKGYHPNNDQLLVFPTDEKANAISFITSYVNPEYVSSLHSLVFSFGMIG</sequence>
<dbReference type="eggNOG" id="ENOG502ZDJF">
    <property type="taxonomic scope" value="Bacteria"/>
</dbReference>
<comment type="caution">
    <text evidence="1">The sequence shown here is derived from an EMBL/GenBank/DDBJ whole genome shotgun (WGS) entry which is preliminary data.</text>
</comment>
<dbReference type="EMBL" id="AEIU01000059">
    <property type="protein sequence ID" value="EFP97295.1"/>
    <property type="molecule type" value="Genomic_DNA"/>
</dbReference>
<organism evidence="1 2">
    <name type="scientific">Vibrio caribbeanicus ATCC BAA-2122</name>
    <dbReference type="NCBI Taxonomy" id="796620"/>
    <lineage>
        <taxon>Bacteria</taxon>
        <taxon>Pseudomonadati</taxon>
        <taxon>Pseudomonadota</taxon>
        <taxon>Gammaproteobacteria</taxon>
        <taxon>Vibrionales</taxon>
        <taxon>Vibrionaceae</taxon>
        <taxon>Vibrio</taxon>
    </lineage>
</organism>
<proteinExistence type="predicted"/>
<reference evidence="1 2" key="1">
    <citation type="journal article" date="2012" name="Int. J. Syst. Evol. Microbiol.">
        <title>Vibrio caribbeanicus sp. nov., isolated from the marine sponge Scleritoderma cyanea.</title>
        <authorList>
            <person name="Hoffmann M."/>
            <person name="Monday S.R."/>
            <person name="Allard M.W."/>
            <person name="Strain E.A."/>
            <person name="Whittaker P."/>
            <person name="Naum M."/>
            <person name="McCarthy P.J."/>
            <person name="Lopez J.V."/>
            <person name="Fischer M."/>
            <person name="Brown E.W."/>
        </authorList>
    </citation>
    <scope>NUCLEOTIDE SEQUENCE [LARGE SCALE GENOMIC DNA]</scope>
    <source>
        <strain evidence="1 2">ATCC BAA-2122</strain>
    </source>
</reference>
<protein>
    <submittedName>
        <fullName evidence="1">Uncharacterized protein</fullName>
    </submittedName>
</protein>
<gene>
    <name evidence="1" type="ORF">VIBC2010_17909</name>
</gene>
<dbReference type="Proteomes" id="UP000002943">
    <property type="component" value="Unassembled WGS sequence"/>
</dbReference>
<dbReference type="OrthoDB" id="5879230at2"/>